<evidence type="ECO:0000256" key="1">
    <source>
        <dbReference type="SAM" id="Phobius"/>
    </source>
</evidence>
<gene>
    <name evidence="2" type="ORF">Ga0061069_101209</name>
</gene>
<sequence>MSTVRANNHALPVIVSLLGLALLSLLVMDRLSPWLGSLSWMAWLPPTALAIFLLLRAR</sequence>
<keyword evidence="3" id="KW-1185">Reference proteome</keyword>
<dbReference type="EMBL" id="CYHF01000001">
    <property type="protein sequence ID" value="CUA93385.1"/>
    <property type="molecule type" value="Genomic_DNA"/>
</dbReference>
<dbReference type="Proteomes" id="UP000183649">
    <property type="component" value="Unassembled WGS sequence"/>
</dbReference>
<keyword evidence="1" id="KW-0472">Membrane</keyword>
<evidence type="ECO:0000313" key="2">
    <source>
        <dbReference type="EMBL" id="CUA93385.1"/>
    </source>
</evidence>
<keyword evidence="1" id="KW-0812">Transmembrane</keyword>
<proteinExistence type="predicted"/>
<accession>A0A0K6HR37</accession>
<feature type="transmembrane region" description="Helical" evidence="1">
    <location>
        <begin position="9"/>
        <end position="28"/>
    </location>
</feature>
<name>A0A0K6HR37_9BURK</name>
<dbReference type="RefSeq" id="WP_156346976.1">
    <property type="nucleotide sequence ID" value="NZ_CYHF01000001.1"/>
</dbReference>
<feature type="transmembrane region" description="Helical" evidence="1">
    <location>
        <begin position="34"/>
        <end position="55"/>
    </location>
</feature>
<organism evidence="2 3">
    <name type="scientific">Thiomonas bhubaneswarensis</name>
    <dbReference type="NCBI Taxonomy" id="339866"/>
    <lineage>
        <taxon>Bacteria</taxon>
        <taxon>Pseudomonadati</taxon>
        <taxon>Pseudomonadota</taxon>
        <taxon>Betaproteobacteria</taxon>
        <taxon>Burkholderiales</taxon>
        <taxon>Thiomonas</taxon>
    </lineage>
</organism>
<dbReference type="AlphaFoldDB" id="A0A0K6HR37"/>
<evidence type="ECO:0000313" key="3">
    <source>
        <dbReference type="Proteomes" id="UP000183649"/>
    </source>
</evidence>
<keyword evidence="1" id="KW-1133">Transmembrane helix</keyword>
<protein>
    <submittedName>
        <fullName evidence="2">Uncharacterized protein</fullName>
    </submittedName>
</protein>
<reference evidence="3" key="1">
    <citation type="submission" date="2015-08" db="EMBL/GenBank/DDBJ databases">
        <authorList>
            <person name="Varghese N."/>
        </authorList>
    </citation>
    <scope>NUCLEOTIDE SEQUENCE [LARGE SCALE GENOMIC DNA]</scope>
    <source>
        <strain evidence="3">DSM 18181</strain>
    </source>
</reference>